<evidence type="ECO:0000313" key="2">
    <source>
        <dbReference type="Proteomes" id="UP001281147"/>
    </source>
</evidence>
<protein>
    <submittedName>
        <fullName evidence="1">Uncharacterized protein</fullName>
    </submittedName>
</protein>
<name>A0ACC3NBQ9_9PEZI</name>
<gene>
    <name evidence="1" type="ORF">LTR37_008088</name>
</gene>
<comment type="caution">
    <text evidence="1">The sequence shown here is derived from an EMBL/GenBank/DDBJ whole genome shotgun (WGS) entry which is preliminary data.</text>
</comment>
<dbReference type="Proteomes" id="UP001281147">
    <property type="component" value="Unassembled WGS sequence"/>
</dbReference>
<proteinExistence type="predicted"/>
<reference evidence="1" key="1">
    <citation type="submission" date="2023-07" db="EMBL/GenBank/DDBJ databases">
        <title>Black Yeasts Isolated from many extreme environments.</title>
        <authorList>
            <person name="Coleine C."/>
            <person name="Stajich J.E."/>
            <person name="Selbmann L."/>
        </authorList>
    </citation>
    <scope>NUCLEOTIDE SEQUENCE</scope>
    <source>
        <strain evidence="1">CCFEE 5714</strain>
    </source>
</reference>
<evidence type="ECO:0000313" key="1">
    <source>
        <dbReference type="EMBL" id="KAK3714059.1"/>
    </source>
</evidence>
<sequence>MPSTRSRVKQEPVDEEHASRSEGNMAIPQRRSSRTTEVDIIGDTGQRSSGSTVRNEDVDMVDGSNGIHSNGSNIDGEVNARSAEEATSTFAELPRRLINVIQKLGALNIDNTLPSLPKIVVVGDQSHGKSSIIEAVCDIALPRSEGTCTRCPFEITTTGCTDAQWICKISLVRKAIYNPKGARNTNSANRWQRAEFPDIVEFATVTDKSLLGHALRLAQLAILSPRLDHQDVLQRSDPTLEPEISFSPNIISLKIASPDLPELPLIDLPGAINVTANVDDSHLVAFIEKMIKNYVKDDKALVLLAVSANADTNTSTAFKFVHQGNALHRCMGVLTKPDTVVMNKNQIQHVQGLLDNSNFKLGSNGWFVTKQPSQEELDHGVTRQEARHREEAFFGREPWSTALSAFAPRFGMPHLQDALSKKLTEHILGELPEMNARVEKRLQEVTSQLRAFPEPAAAPCLTVMKEIDDLTTVIAQKLRGDALTNHFRDEHKKLLQGLREQLRASRPRLILTTPGFKAPAILVDSDDNDDLSSASPVPTPSKKRKGDDGRSIVTPSRTPSTSIKTEEGAAPAVAPMVFRLNEVKKAYDSGSSSGLPDEINSKVTEHLTLQCLRGWGALANSTLEKIQELLVGMLAKSVEDTWASRRGTRLFDDATEAIEELFLGFMQTRRTTIAELIADETYKPITYGDVVFRQAKESAKAELLENRASQRVKEHFDKLDAKQASNKITKPEERKKKAADSAFLSTLGADPYAREINAMRTPIAYYTVASNRFMDNIALSLDRCLLGALEQGLKEKLQKSLDVFNPEHCADLLQEDPQREADRQALLAEKTKLLQAMEELHGLPHLN</sequence>
<accession>A0ACC3NBQ9</accession>
<organism evidence="1 2">
    <name type="scientific">Vermiconidia calcicola</name>
    <dbReference type="NCBI Taxonomy" id="1690605"/>
    <lineage>
        <taxon>Eukaryota</taxon>
        <taxon>Fungi</taxon>
        <taxon>Dikarya</taxon>
        <taxon>Ascomycota</taxon>
        <taxon>Pezizomycotina</taxon>
        <taxon>Dothideomycetes</taxon>
        <taxon>Dothideomycetidae</taxon>
        <taxon>Mycosphaerellales</taxon>
        <taxon>Extremaceae</taxon>
        <taxon>Vermiconidia</taxon>
    </lineage>
</organism>
<dbReference type="EMBL" id="JAUTXU010000058">
    <property type="protein sequence ID" value="KAK3714059.1"/>
    <property type="molecule type" value="Genomic_DNA"/>
</dbReference>
<keyword evidence="2" id="KW-1185">Reference proteome</keyword>